<sequence length="91" mass="9979">MRGFQNPLVLVLLSVVTALGIFWGWLQSAEATAPQPPQLVKAKLNGQPISVLYVTRSSDTVLMRCYPGQTPSLTLRNYGDQDTQEGVLTCK</sequence>
<organism evidence="1">
    <name type="scientific">Oscillatoriales cyanobacterium SpSt-418</name>
    <dbReference type="NCBI Taxonomy" id="2282169"/>
    <lineage>
        <taxon>Bacteria</taxon>
        <taxon>Bacillati</taxon>
        <taxon>Cyanobacteriota</taxon>
        <taxon>Cyanophyceae</taxon>
        <taxon>Oscillatoriophycideae</taxon>
        <taxon>Oscillatoriales</taxon>
    </lineage>
</organism>
<reference evidence="1" key="1">
    <citation type="journal article" date="2020" name="mSystems">
        <title>Genome- and Community-Level Interaction Insights into Carbon Utilization and Element Cycling Functions of Hydrothermarchaeota in Hydrothermal Sediment.</title>
        <authorList>
            <person name="Zhou Z."/>
            <person name="Liu Y."/>
            <person name="Xu W."/>
            <person name="Pan J."/>
            <person name="Luo Z.H."/>
            <person name="Li M."/>
        </authorList>
    </citation>
    <scope>NUCLEOTIDE SEQUENCE [LARGE SCALE GENOMIC DNA]</scope>
    <source>
        <strain evidence="1">SpSt-418</strain>
    </source>
</reference>
<dbReference type="AlphaFoldDB" id="A0A7C3KIA4"/>
<evidence type="ECO:0000313" key="1">
    <source>
        <dbReference type="EMBL" id="HFN00628.1"/>
    </source>
</evidence>
<gene>
    <name evidence="1" type="ORF">ENR64_23330</name>
</gene>
<dbReference type="EMBL" id="DSRU01000335">
    <property type="protein sequence ID" value="HFN00628.1"/>
    <property type="molecule type" value="Genomic_DNA"/>
</dbReference>
<comment type="caution">
    <text evidence="1">The sequence shown here is derived from an EMBL/GenBank/DDBJ whole genome shotgun (WGS) entry which is preliminary data.</text>
</comment>
<proteinExistence type="predicted"/>
<accession>A0A7C3KIA4</accession>
<name>A0A7C3KIA4_9CYAN</name>
<protein>
    <submittedName>
        <fullName evidence="1">Uncharacterized protein</fullName>
    </submittedName>
</protein>